<feature type="domain" description="Luciferase-like" evidence="3">
    <location>
        <begin position="17"/>
        <end position="229"/>
    </location>
</feature>
<dbReference type="Pfam" id="PF00296">
    <property type="entry name" value="Bac_luciferase"/>
    <property type="match status" value="1"/>
</dbReference>
<protein>
    <submittedName>
        <fullName evidence="5">Alkanesulfonate monooxygenase SsuD/methylene tetrahydromethanopterin reductase-like flavin-dependent oxidoreductase (Luciferase family)/hemerythrin-like domain-containing protein</fullName>
    </submittedName>
</protein>
<dbReference type="Pfam" id="PF01814">
    <property type="entry name" value="Hemerythrin"/>
    <property type="match status" value="1"/>
</dbReference>
<dbReference type="InterPro" id="IPR036661">
    <property type="entry name" value="Luciferase-like_sf"/>
</dbReference>
<evidence type="ECO:0000256" key="2">
    <source>
        <dbReference type="SAM" id="MobiDB-lite"/>
    </source>
</evidence>
<dbReference type="EMBL" id="JACCBU010000001">
    <property type="protein sequence ID" value="NYE71793.1"/>
    <property type="molecule type" value="Genomic_DNA"/>
</dbReference>
<reference evidence="5 6" key="1">
    <citation type="submission" date="2020-07" db="EMBL/GenBank/DDBJ databases">
        <title>Sequencing the genomes of 1000 actinobacteria strains.</title>
        <authorList>
            <person name="Klenk H.-P."/>
        </authorList>
    </citation>
    <scope>NUCLEOTIDE SEQUENCE [LARGE SCALE GENOMIC DNA]</scope>
    <source>
        <strain evidence="5 6">DSM 22083</strain>
    </source>
</reference>
<dbReference type="InterPro" id="IPR012312">
    <property type="entry name" value="Hemerythrin-like"/>
</dbReference>
<evidence type="ECO:0000313" key="6">
    <source>
        <dbReference type="Proteomes" id="UP000569914"/>
    </source>
</evidence>
<evidence type="ECO:0000256" key="1">
    <source>
        <dbReference type="ARBA" id="ARBA00023002"/>
    </source>
</evidence>
<keyword evidence="6" id="KW-1185">Reference proteome</keyword>
<dbReference type="PANTHER" id="PTHR43244:SF1">
    <property type="entry name" value="5,10-METHYLENETETRAHYDROMETHANOPTERIN REDUCTASE"/>
    <property type="match status" value="1"/>
</dbReference>
<dbReference type="Proteomes" id="UP000569914">
    <property type="component" value="Unassembled WGS sequence"/>
</dbReference>
<keyword evidence="1" id="KW-0560">Oxidoreductase</keyword>
<dbReference type="AlphaFoldDB" id="A0A7Y9I7L8"/>
<dbReference type="PANTHER" id="PTHR43244">
    <property type="match status" value="1"/>
</dbReference>
<dbReference type="RefSeq" id="WP_179752183.1">
    <property type="nucleotide sequence ID" value="NZ_JACCBU010000001.1"/>
</dbReference>
<evidence type="ECO:0000259" key="3">
    <source>
        <dbReference type="Pfam" id="PF00296"/>
    </source>
</evidence>
<organism evidence="5 6">
    <name type="scientific">Microlunatus parietis</name>
    <dbReference type="NCBI Taxonomy" id="682979"/>
    <lineage>
        <taxon>Bacteria</taxon>
        <taxon>Bacillati</taxon>
        <taxon>Actinomycetota</taxon>
        <taxon>Actinomycetes</taxon>
        <taxon>Propionibacteriales</taxon>
        <taxon>Propionibacteriaceae</taxon>
        <taxon>Microlunatus</taxon>
    </lineage>
</organism>
<dbReference type="Gene3D" id="1.20.120.520">
    <property type="entry name" value="nmb1532 protein domain like"/>
    <property type="match status" value="1"/>
</dbReference>
<dbReference type="SUPFAM" id="SSF51679">
    <property type="entry name" value="Bacterial luciferase-like"/>
    <property type="match status" value="1"/>
</dbReference>
<dbReference type="GO" id="GO:0016705">
    <property type="term" value="F:oxidoreductase activity, acting on paired donors, with incorporation or reduction of molecular oxygen"/>
    <property type="evidence" value="ECO:0007669"/>
    <property type="project" value="InterPro"/>
</dbReference>
<dbReference type="InterPro" id="IPR050564">
    <property type="entry name" value="F420-G6PD/mer"/>
</dbReference>
<dbReference type="CDD" id="cd01097">
    <property type="entry name" value="Tetrahydromethanopterin_reductase"/>
    <property type="match status" value="1"/>
</dbReference>
<evidence type="ECO:0000259" key="4">
    <source>
        <dbReference type="Pfam" id="PF01814"/>
    </source>
</evidence>
<dbReference type="Gene3D" id="3.20.20.30">
    <property type="entry name" value="Luciferase-like domain"/>
    <property type="match status" value="1"/>
</dbReference>
<sequence>MTDYGHELKFGGFLTPDAGDPERVVDLVRLAEQDGLDLVTFQDHPYQPAFLDTWTLISYVAARTERISLAGNVLNLPLRPPSVLARSVASLDRLSGGRIELGLGAGGFWEPIKAMGGEQRAPGEAVAAVDDAILIMRELWDTEQRGGVRVRGKIYQVEGAKRGPAPAHRIGIWLGAYKPRMLELTGRAADGWLPSLSYLQPGDLTRGNKIIDEAAEAAGRSPSDIRRLLNLDRTRPEELAELALTEGIGTFIITADDPNTLRRFAAETAPAVRELVAAARRGGGSGPDLTPATGPVQSGGTGSDVFDRLGVQPTPDDGTRLLPDQPWDESARPHRDIVPQQEYDPQGTAIGQHLIDVHDHLRQELETVRDLVQQVKQGTIEASRARSVINELTLRQNNWAMGAYCASYCRVLTQHHTIEDRSMFPHLRSTDPELAPVLDRLAEEHGVIHEVLEELDRRLVEHLKAPGEFTELQHAVDRLTDTLRSHLSYEERELVEPLARVGMYQGQV</sequence>
<keyword evidence="5" id="KW-0503">Monooxygenase</keyword>
<dbReference type="InterPro" id="IPR011251">
    <property type="entry name" value="Luciferase-like_dom"/>
</dbReference>
<feature type="region of interest" description="Disordered" evidence="2">
    <location>
        <begin position="280"/>
        <end position="332"/>
    </location>
</feature>
<feature type="domain" description="Hemerythrin-like" evidence="4">
    <location>
        <begin position="353"/>
        <end position="495"/>
    </location>
</feature>
<accession>A0A7Y9I7L8</accession>
<comment type="caution">
    <text evidence="5">The sequence shown here is derived from an EMBL/GenBank/DDBJ whole genome shotgun (WGS) entry which is preliminary data.</text>
</comment>
<evidence type="ECO:0000313" key="5">
    <source>
        <dbReference type="EMBL" id="NYE71793.1"/>
    </source>
</evidence>
<name>A0A7Y9I7L8_9ACTN</name>
<dbReference type="CDD" id="cd12108">
    <property type="entry name" value="Hr-like"/>
    <property type="match status" value="1"/>
</dbReference>
<proteinExistence type="predicted"/>
<dbReference type="GO" id="GO:0004497">
    <property type="term" value="F:monooxygenase activity"/>
    <property type="evidence" value="ECO:0007669"/>
    <property type="project" value="UniProtKB-KW"/>
</dbReference>
<gene>
    <name evidence="5" type="ORF">BKA15_003122</name>
</gene>